<gene>
    <name evidence="6" type="ORF">SAMN04488508_107317</name>
</gene>
<name>A0A1M6IF94_9FLAO</name>
<evidence type="ECO:0000256" key="4">
    <source>
        <dbReference type="SAM" id="Phobius"/>
    </source>
</evidence>
<dbReference type="PANTHER" id="PTHR43280:SF2">
    <property type="entry name" value="HTH-TYPE TRANSCRIPTIONAL REGULATOR EXSA"/>
    <property type="match status" value="1"/>
</dbReference>
<dbReference type="RefSeq" id="WP_073318499.1">
    <property type="nucleotide sequence ID" value="NZ_FQYP01000007.1"/>
</dbReference>
<dbReference type="OrthoDB" id="5295174at2"/>
<dbReference type="InterPro" id="IPR011990">
    <property type="entry name" value="TPR-like_helical_dom_sf"/>
</dbReference>
<dbReference type="EMBL" id="FQYP01000007">
    <property type="protein sequence ID" value="SHJ33063.1"/>
    <property type="molecule type" value="Genomic_DNA"/>
</dbReference>
<organism evidence="6 7">
    <name type="scientific">Aquimarina spongiae</name>
    <dbReference type="NCBI Taxonomy" id="570521"/>
    <lineage>
        <taxon>Bacteria</taxon>
        <taxon>Pseudomonadati</taxon>
        <taxon>Bacteroidota</taxon>
        <taxon>Flavobacteriia</taxon>
        <taxon>Flavobacteriales</taxon>
        <taxon>Flavobacteriaceae</taxon>
        <taxon>Aquimarina</taxon>
    </lineage>
</organism>
<keyword evidence="4" id="KW-1133">Transmembrane helix</keyword>
<sequence>MRKKYYSTKINVCTAFVLFFLVGIYEIKAQVTVESDTDSLHKKDYSELNLQYDKYFADSILSKKYAEAFLKKAKLDNDVIKQADGYYMIAQIVPHLTSLSYADSIIDITVNKEDFEYPAKAFLFKANRLGANGRYKESMEELVKANLYANKSNNIDQQYRIKYFIALLKNNLGEYNENLEIFKTIKDYYKKKFDANPENKYDYLKSIFALGDSYNNNQIYDSAYYENKKGIALSLKLGDSVLYGNFLLSSGMTHFYREEYQTSLDSISKLKHIYKDRKNELNDVILTVADLYLGKTYYELGKIDESIEYLKTVDSVTFEKENFFADLRPAYELLIKSYREKGDTEKQLYYIDRLLKFDNILNKDFKQLYKKINEEYSTPNLIREKQEIIDSLEKNKKNRIIVIIVLSSLLFLVIFFLVKNNKKKKIYQTRFQELFEKQEKGPSTVEKYENKQPQDIGISDVIVEDILRKLGSFEEKEKFLEPNLTVSMLSKELKTNSKYLSKIINSYKNKSFSNYVNDLRIDFVVEKLKSDSKFRKYTIKAIANEIGFNTTEAFSKSFHKRTGIYPSFFLKQLEKKVKNK</sequence>
<dbReference type="Proteomes" id="UP000184432">
    <property type="component" value="Unassembled WGS sequence"/>
</dbReference>
<feature type="domain" description="HTH araC/xylS-type" evidence="5">
    <location>
        <begin position="464"/>
        <end position="572"/>
    </location>
</feature>
<evidence type="ECO:0000313" key="6">
    <source>
        <dbReference type="EMBL" id="SHJ33063.1"/>
    </source>
</evidence>
<evidence type="ECO:0000256" key="1">
    <source>
        <dbReference type="ARBA" id="ARBA00023015"/>
    </source>
</evidence>
<dbReference type="PANTHER" id="PTHR43280">
    <property type="entry name" value="ARAC-FAMILY TRANSCRIPTIONAL REGULATOR"/>
    <property type="match status" value="1"/>
</dbReference>
<keyword evidence="4" id="KW-0812">Transmembrane</keyword>
<evidence type="ECO:0000256" key="3">
    <source>
        <dbReference type="ARBA" id="ARBA00023163"/>
    </source>
</evidence>
<dbReference type="Gene3D" id="1.10.10.60">
    <property type="entry name" value="Homeodomain-like"/>
    <property type="match status" value="2"/>
</dbReference>
<dbReference type="SUPFAM" id="SSF48452">
    <property type="entry name" value="TPR-like"/>
    <property type="match status" value="1"/>
</dbReference>
<accession>A0A1M6IF94</accession>
<dbReference type="STRING" id="570521.SAMN04488508_107317"/>
<dbReference type="SUPFAM" id="SSF46689">
    <property type="entry name" value="Homeodomain-like"/>
    <property type="match status" value="1"/>
</dbReference>
<proteinExistence type="predicted"/>
<keyword evidence="4" id="KW-0472">Membrane</keyword>
<keyword evidence="1" id="KW-0805">Transcription regulation</keyword>
<dbReference type="SMART" id="SM00342">
    <property type="entry name" value="HTH_ARAC"/>
    <property type="match status" value="1"/>
</dbReference>
<dbReference type="InterPro" id="IPR009057">
    <property type="entry name" value="Homeodomain-like_sf"/>
</dbReference>
<dbReference type="AlphaFoldDB" id="A0A1M6IF94"/>
<dbReference type="GO" id="GO:0043565">
    <property type="term" value="F:sequence-specific DNA binding"/>
    <property type="evidence" value="ECO:0007669"/>
    <property type="project" value="InterPro"/>
</dbReference>
<keyword evidence="2 6" id="KW-0238">DNA-binding</keyword>
<protein>
    <submittedName>
        <fullName evidence="6">AraC-type DNA-binding protein</fullName>
    </submittedName>
</protein>
<evidence type="ECO:0000259" key="5">
    <source>
        <dbReference type="PROSITE" id="PS01124"/>
    </source>
</evidence>
<dbReference type="GO" id="GO:0003700">
    <property type="term" value="F:DNA-binding transcription factor activity"/>
    <property type="evidence" value="ECO:0007669"/>
    <property type="project" value="InterPro"/>
</dbReference>
<evidence type="ECO:0000256" key="2">
    <source>
        <dbReference type="ARBA" id="ARBA00023125"/>
    </source>
</evidence>
<dbReference type="InterPro" id="IPR018060">
    <property type="entry name" value="HTH_AraC"/>
</dbReference>
<dbReference type="PROSITE" id="PS01124">
    <property type="entry name" value="HTH_ARAC_FAMILY_2"/>
    <property type="match status" value="1"/>
</dbReference>
<keyword evidence="3" id="KW-0804">Transcription</keyword>
<feature type="transmembrane region" description="Helical" evidence="4">
    <location>
        <begin position="400"/>
        <end position="418"/>
    </location>
</feature>
<keyword evidence="7" id="KW-1185">Reference proteome</keyword>
<dbReference type="Gene3D" id="1.25.40.10">
    <property type="entry name" value="Tetratricopeptide repeat domain"/>
    <property type="match status" value="1"/>
</dbReference>
<evidence type="ECO:0000313" key="7">
    <source>
        <dbReference type="Proteomes" id="UP000184432"/>
    </source>
</evidence>
<dbReference type="Pfam" id="PF12833">
    <property type="entry name" value="HTH_18"/>
    <property type="match status" value="1"/>
</dbReference>
<reference evidence="7" key="1">
    <citation type="submission" date="2016-11" db="EMBL/GenBank/DDBJ databases">
        <authorList>
            <person name="Varghese N."/>
            <person name="Submissions S."/>
        </authorList>
    </citation>
    <scope>NUCLEOTIDE SEQUENCE [LARGE SCALE GENOMIC DNA]</scope>
    <source>
        <strain evidence="7">DSM 22623</strain>
    </source>
</reference>